<protein>
    <submittedName>
        <fullName evidence="2">Glycosyltransferase family 2 protein</fullName>
    </submittedName>
</protein>
<dbReference type="AlphaFoldDB" id="A0A415ETF5"/>
<evidence type="ECO:0000313" key="3">
    <source>
        <dbReference type="Proteomes" id="UP000286288"/>
    </source>
</evidence>
<name>A0A415ETF5_ENTCA</name>
<dbReference type="InterPro" id="IPR029044">
    <property type="entry name" value="Nucleotide-diphossugar_trans"/>
</dbReference>
<dbReference type="InterPro" id="IPR001173">
    <property type="entry name" value="Glyco_trans_2-like"/>
</dbReference>
<comment type="caution">
    <text evidence="2">The sequence shown here is derived from an EMBL/GenBank/DDBJ whole genome shotgun (WGS) entry which is preliminary data.</text>
</comment>
<reference evidence="2 3" key="1">
    <citation type="submission" date="2018-08" db="EMBL/GenBank/DDBJ databases">
        <title>A genome reference for cultivated species of the human gut microbiota.</title>
        <authorList>
            <person name="Zou Y."/>
            <person name="Xue W."/>
            <person name="Luo G."/>
        </authorList>
    </citation>
    <scope>NUCLEOTIDE SEQUENCE [LARGE SCALE GENOMIC DNA]</scope>
    <source>
        <strain evidence="2 3">AF48-16</strain>
    </source>
</reference>
<dbReference type="CDD" id="cd04196">
    <property type="entry name" value="GT_2_like_d"/>
    <property type="match status" value="1"/>
</dbReference>
<dbReference type="PANTHER" id="PTHR22916">
    <property type="entry name" value="GLYCOSYLTRANSFERASE"/>
    <property type="match status" value="1"/>
</dbReference>
<sequence length="234" mass="27029">MISVCVATYNGEKYLQEQLDSILIQLAPDDELIISDDFSTDKTRNILDSYRADPRIKLLEGPQKGIIKNFEHAIKQSSGDLIFLADQDDVWLPDKVADTKAKFDEKKETQVVISDLRIVDEQLEVIEPSYFAYRNVKVGFLRNVLKNKYIGAGMAFRRELKPAILPFPQAIPMHDMWIGAMAGNRIELIDKQLTLYRRHEKNASEIKTSASFGQQFVWRWGLIRSLFMRKVFDK</sequence>
<dbReference type="PANTHER" id="PTHR22916:SF3">
    <property type="entry name" value="UDP-GLCNAC:BETAGAL BETA-1,3-N-ACETYLGLUCOSAMINYLTRANSFERASE-LIKE PROTEIN 1"/>
    <property type="match status" value="1"/>
</dbReference>
<dbReference type="GO" id="GO:0016758">
    <property type="term" value="F:hexosyltransferase activity"/>
    <property type="evidence" value="ECO:0007669"/>
    <property type="project" value="UniProtKB-ARBA"/>
</dbReference>
<gene>
    <name evidence="2" type="ORF">DW084_08480</name>
</gene>
<proteinExistence type="predicted"/>
<dbReference type="Pfam" id="PF00535">
    <property type="entry name" value="Glycos_transf_2"/>
    <property type="match status" value="1"/>
</dbReference>
<feature type="domain" description="Glycosyltransferase 2-like" evidence="1">
    <location>
        <begin position="3"/>
        <end position="158"/>
    </location>
</feature>
<dbReference type="SUPFAM" id="SSF53448">
    <property type="entry name" value="Nucleotide-diphospho-sugar transferases"/>
    <property type="match status" value="1"/>
</dbReference>
<organism evidence="2 3">
    <name type="scientific">Enterococcus casseliflavus</name>
    <name type="common">Enterococcus flavescens</name>
    <dbReference type="NCBI Taxonomy" id="37734"/>
    <lineage>
        <taxon>Bacteria</taxon>
        <taxon>Bacillati</taxon>
        <taxon>Bacillota</taxon>
        <taxon>Bacilli</taxon>
        <taxon>Lactobacillales</taxon>
        <taxon>Enterococcaceae</taxon>
        <taxon>Enterococcus</taxon>
    </lineage>
</organism>
<evidence type="ECO:0000313" key="2">
    <source>
        <dbReference type="EMBL" id="RHK06574.1"/>
    </source>
</evidence>
<dbReference type="EMBL" id="QRMZ01000009">
    <property type="protein sequence ID" value="RHK06574.1"/>
    <property type="molecule type" value="Genomic_DNA"/>
</dbReference>
<dbReference type="Proteomes" id="UP000286288">
    <property type="component" value="Unassembled WGS sequence"/>
</dbReference>
<keyword evidence="2" id="KW-0808">Transferase</keyword>
<accession>A0A415ETF5</accession>
<dbReference type="Gene3D" id="3.90.550.10">
    <property type="entry name" value="Spore Coat Polysaccharide Biosynthesis Protein SpsA, Chain A"/>
    <property type="match status" value="1"/>
</dbReference>
<evidence type="ECO:0000259" key="1">
    <source>
        <dbReference type="Pfam" id="PF00535"/>
    </source>
</evidence>